<proteinExistence type="predicted"/>
<gene>
    <name evidence="1" type="ORF">FA95DRAFT_1614374</name>
</gene>
<keyword evidence="2" id="KW-1185">Reference proteome</keyword>
<sequence>MDRGIYRIDGIVRAAFVLGRKLGTYDIAESTVASAWDGVAPHREAPAETPSPLSLLSPTVLPANPSTPLMLYIGAPPPRTISTALRPPDADVPPAGGKSGENVHTVASPDSI</sequence>
<organism evidence="1 2">
    <name type="scientific">Auriscalpium vulgare</name>
    <dbReference type="NCBI Taxonomy" id="40419"/>
    <lineage>
        <taxon>Eukaryota</taxon>
        <taxon>Fungi</taxon>
        <taxon>Dikarya</taxon>
        <taxon>Basidiomycota</taxon>
        <taxon>Agaricomycotina</taxon>
        <taxon>Agaricomycetes</taxon>
        <taxon>Russulales</taxon>
        <taxon>Auriscalpiaceae</taxon>
        <taxon>Auriscalpium</taxon>
    </lineage>
</organism>
<evidence type="ECO:0000313" key="1">
    <source>
        <dbReference type="EMBL" id="KAI0037301.1"/>
    </source>
</evidence>
<name>A0ACB8QZJ0_9AGAM</name>
<evidence type="ECO:0000313" key="2">
    <source>
        <dbReference type="Proteomes" id="UP000814033"/>
    </source>
</evidence>
<dbReference type="Proteomes" id="UP000814033">
    <property type="component" value="Unassembled WGS sequence"/>
</dbReference>
<reference evidence="1" key="2">
    <citation type="journal article" date="2022" name="New Phytol.">
        <title>Evolutionary transition to the ectomycorrhizal habit in the genomes of a hyperdiverse lineage of mushroom-forming fungi.</title>
        <authorList>
            <person name="Looney B."/>
            <person name="Miyauchi S."/>
            <person name="Morin E."/>
            <person name="Drula E."/>
            <person name="Courty P.E."/>
            <person name="Kohler A."/>
            <person name="Kuo A."/>
            <person name="LaButti K."/>
            <person name="Pangilinan J."/>
            <person name="Lipzen A."/>
            <person name="Riley R."/>
            <person name="Andreopoulos W."/>
            <person name="He G."/>
            <person name="Johnson J."/>
            <person name="Nolan M."/>
            <person name="Tritt A."/>
            <person name="Barry K.W."/>
            <person name="Grigoriev I.V."/>
            <person name="Nagy L.G."/>
            <person name="Hibbett D."/>
            <person name="Henrissat B."/>
            <person name="Matheny P.B."/>
            <person name="Labbe J."/>
            <person name="Martin F.M."/>
        </authorList>
    </citation>
    <scope>NUCLEOTIDE SEQUENCE</scope>
    <source>
        <strain evidence="1">FP105234-sp</strain>
    </source>
</reference>
<dbReference type="EMBL" id="MU277114">
    <property type="protein sequence ID" value="KAI0037301.1"/>
    <property type="molecule type" value="Genomic_DNA"/>
</dbReference>
<comment type="caution">
    <text evidence="1">The sequence shown here is derived from an EMBL/GenBank/DDBJ whole genome shotgun (WGS) entry which is preliminary data.</text>
</comment>
<reference evidence="1" key="1">
    <citation type="submission" date="2021-02" db="EMBL/GenBank/DDBJ databases">
        <authorList>
            <consortium name="DOE Joint Genome Institute"/>
            <person name="Ahrendt S."/>
            <person name="Looney B.P."/>
            <person name="Miyauchi S."/>
            <person name="Morin E."/>
            <person name="Drula E."/>
            <person name="Courty P.E."/>
            <person name="Chicoki N."/>
            <person name="Fauchery L."/>
            <person name="Kohler A."/>
            <person name="Kuo A."/>
            <person name="Labutti K."/>
            <person name="Pangilinan J."/>
            <person name="Lipzen A."/>
            <person name="Riley R."/>
            <person name="Andreopoulos W."/>
            <person name="He G."/>
            <person name="Johnson J."/>
            <person name="Barry K.W."/>
            <person name="Grigoriev I.V."/>
            <person name="Nagy L."/>
            <person name="Hibbett D."/>
            <person name="Henrissat B."/>
            <person name="Matheny P.B."/>
            <person name="Labbe J."/>
            <person name="Martin F."/>
        </authorList>
    </citation>
    <scope>NUCLEOTIDE SEQUENCE</scope>
    <source>
        <strain evidence="1">FP105234-sp</strain>
    </source>
</reference>
<accession>A0ACB8QZJ0</accession>
<protein>
    <submittedName>
        <fullName evidence="1">Uncharacterized protein</fullName>
    </submittedName>
</protein>